<dbReference type="EMBL" id="KN832568">
    <property type="protein sequence ID" value="KII85188.1"/>
    <property type="molecule type" value="Genomic_DNA"/>
</dbReference>
<organism evidence="1 2">
    <name type="scientific">Plicaturopsis crispa FD-325 SS-3</name>
    <dbReference type="NCBI Taxonomy" id="944288"/>
    <lineage>
        <taxon>Eukaryota</taxon>
        <taxon>Fungi</taxon>
        <taxon>Dikarya</taxon>
        <taxon>Basidiomycota</taxon>
        <taxon>Agaricomycotina</taxon>
        <taxon>Agaricomycetes</taxon>
        <taxon>Agaricomycetidae</taxon>
        <taxon>Amylocorticiales</taxon>
        <taxon>Amylocorticiaceae</taxon>
        <taxon>Plicatura</taxon>
        <taxon>Plicaturopsis crispa</taxon>
    </lineage>
</organism>
<dbReference type="AlphaFoldDB" id="A0A0C9TA70"/>
<reference evidence="1 2" key="1">
    <citation type="submission" date="2014-06" db="EMBL/GenBank/DDBJ databases">
        <title>Evolutionary Origins and Diversification of the Mycorrhizal Mutualists.</title>
        <authorList>
            <consortium name="DOE Joint Genome Institute"/>
            <consortium name="Mycorrhizal Genomics Consortium"/>
            <person name="Kohler A."/>
            <person name="Kuo A."/>
            <person name="Nagy L.G."/>
            <person name="Floudas D."/>
            <person name="Copeland A."/>
            <person name="Barry K.W."/>
            <person name="Cichocki N."/>
            <person name="Veneault-Fourrey C."/>
            <person name="LaButti K."/>
            <person name="Lindquist E.A."/>
            <person name="Lipzen A."/>
            <person name="Lundell T."/>
            <person name="Morin E."/>
            <person name="Murat C."/>
            <person name="Riley R."/>
            <person name="Ohm R."/>
            <person name="Sun H."/>
            <person name="Tunlid A."/>
            <person name="Henrissat B."/>
            <person name="Grigoriev I.V."/>
            <person name="Hibbett D.S."/>
            <person name="Martin F."/>
        </authorList>
    </citation>
    <scope>NUCLEOTIDE SEQUENCE [LARGE SCALE GENOMIC DNA]</scope>
    <source>
        <strain evidence="1 2">FD-325 SS-3</strain>
    </source>
</reference>
<dbReference type="Gene3D" id="1.10.357.90">
    <property type="match status" value="1"/>
</dbReference>
<accession>A0A0C9TA70</accession>
<proteinExistence type="predicted"/>
<evidence type="ECO:0000313" key="1">
    <source>
        <dbReference type="EMBL" id="KII85188.1"/>
    </source>
</evidence>
<evidence type="ECO:0008006" key="3">
    <source>
        <dbReference type="Google" id="ProtNLM"/>
    </source>
</evidence>
<protein>
    <recommendedName>
        <fullName evidence="3">RNA-directed DNA polymerase</fullName>
    </recommendedName>
</protein>
<dbReference type="OrthoDB" id="289721at2759"/>
<evidence type="ECO:0000313" key="2">
    <source>
        <dbReference type="Proteomes" id="UP000053263"/>
    </source>
</evidence>
<dbReference type="Proteomes" id="UP000053263">
    <property type="component" value="Unassembled WGS sequence"/>
</dbReference>
<keyword evidence="2" id="KW-1185">Reference proteome</keyword>
<sequence>MKMHDYIRCWGINPTKSAKFIHDTVRQMIYYAYASIRNKASNSVAKAGAGKCDIQKAPVVWLGTHAFHAVLSRKPKAYAQVIKSLAFEMSLPQHRRSRKRFRGLVAQGLAGVSQINF</sequence>
<dbReference type="HOGENOM" id="CLU_145571_0_0_1"/>
<gene>
    <name evidence="1" type="ORF">PLICRDRAFT_116594</name>
</gene>
<name>A0A0C9TA70_PLICR</name>